<dbReference type="Proteomes" id="UP000515344">
    <property type="component" value="Chromosome"/>
</dbReference>
<keyword evidence="1" id="KW-1133">Transmembrane helix</keyword>
<dbReference type="RefSeq" id="WP_182801092.1">
    <property type="nucleotide sequence ID" value="NZ_CP060007.1"/>
</dbReference>
<accession>A0A7G5XBH3</accession>
<reference evidence="3" key="1">
    <citation type="submission" date="2020-08" db="EMBL/GenBank/DDBJ databases">
        <title>Lacibacter sp. S13-6-6 genome sequencing.</title>
        <authorList>
            <person name="Jin L."/>
        </authorList>
    </citation>
    <scope>NUCLEOTIDE SEQUENCE [LARGE SCALE GENOMIC DNA]</scope>
    <source>
        <strain evidence="3">S13-6-6</strain>
    </source>
</reference>
<gene>
    <name evidence="2" type="ORF">H4075_12040</name>
</gene>
<dbReference type="EMBL" id="CP060007">
    <property type="protein sequence ID" value="QNA42826.1"/>
    <property type="molecule type" value="Genomic_DNA"/>
</dbReference>
<sequence>MPIFLILKGLIVAIGIIIPSYQLIVNKEKKGVHRINGFGWLLICFAILTGLVSIIEGISNKNSNRPILDVLTYDRPNPILVKDSLFERYQFIASVGTLTDEMAYKIKEKFVLINAFKGGYVIGGSTTINQANESIILEKQTALRFSSEFWNDIRQPKTDSCYYFLKVDYENESGDEQKPLRKIYGFTLMDVKKPIYEVNSHTYQLMKKILIKENQW</sequence>
<feature type="transmembrane region" description="Helical" evidence="1">
    <location>
        <begin position="6"/>
        <end position="25"/>
    </location>
</feature>
<keyword evidence="3" id="KW-1185">Reference proteome</keyword>
<dbReference type="AlphaFoldDB" id="A0A7G5XBH3"/>
<proteinExistence type="predicted"/>
<evidence type="ECO:0000313" key="2">
    <source>
        <dbReference type="EMBL" id="QNA42826.1"/>
    </source>
</evidence>
<protein>
    <submittedName>
        <fullName evidence="2">Uncharacterized protein</fullName>
    </submittedName>
</protein>
<name>A0A7G5XBH3_9BACT</name>
<dbReference type="KEGG" id="lacs:H4075_12040"/>
<evidence type="ECO:0000256" key="1">
    <source>
        <dbReference type="SAM" id="Phobius"/>
    </source>
</evidence>
<feature type="transmembrane region" description="Helical" evidence="1">
    <location>
        <begin position="37"/>
        <end position="55"/>
    </location>
</feature>
<evidence type="ECO:0000313" key="3">
    <source>
        <dbReference type="Proteomes" id="UP000515344"/>
    </source>
</evidence>
<keyword evidence="1" id="KW-0472">Membrane</keyword>
<keyword evidence="1" id="KW-0812">Transmembrane</keyword>
<organism evidence="2 3">
    <name type="scientific">Lacibacter sediminis</name>
    <dbReference type="NCBI Taxonomy" id="2760713"/>
    <lineage>
        <taxon>Bacteria</taxon>
        <taxon>Pseudomonadati</taxon>
        <taxon>Bacteroidota</taxon>
        <taxon>Chitinophagia</taxon>
        <taxon>Chitinophagales</taxon>
        <taxon>Chitinophagaceae</taxon>
        <taxon>Lacibacter</taxon>
    </lineage>
</organism>